<evidence type="ECO:0000256" key="1">
    <source>
        <dbReference type="SAM" id="MobiDB-lite"/>
    </source>
</evidence>
<dbReference type="GeneID" id="8850490"/>
<dbReference type="RefSeq" id="XP_002678512.1">
    <property type="nucleotide sequence ID" value="XM_002678466.1"/>
</dbReference>
<feature type="compositionally biased region" description="Polar residues" evidence="1">
    <location>
        <begin position="8"/>
        <end position="24"/>
    </location>
</feature>
<dbReference type="InterPro" id="IPR027417">
    <property type="entry name" value="P-loop_NTPase"/>
</dbReference>
<dbReference type="InParanoid" id="D2VBB4"/>
<organism evidence="3">
    <name type="scientific">Naegleria gruberi</name>
    <name type="common">Amoeba</name>
    <dbReference type="NCBI Taxonomy" id="5762"/>
    <lineage>
        <taxon>Eukaryota</taxon>
        <taxon>Discoba</taxon>
        <taxon>Heterolobosea</taxon>
        <taxon>Tetramitia</taxon>
        <taxon>Eutetramitia</taxon>
        <taxon>Vahlkampfiidae</taxon>
        <taxon>Naegleria</taxon>
    </lineage>
</organism>
<dbReference type="SUPFAM" id="SSF52540">
    <property type="entry name" value="P-loop containing nucleoside triphosphate hydrolases"/>
    <property type="match status" value="1"/>
</dbReference>
<dbReference type="EMBL" id="GG738861">
    <property type="protein sequence ID" value="EFC45768.1"/>
    <property type="molecule type" value="Genomic_DNA"/>
</dbReference>
<feature type="region of interest" description="Disordered" evidence="1">
    <location>
        <begin position="1"/>
        <end position="24"/>
    </location>
</feature>
<name>D2VBB4_NAEGR</name>
<dbReference type="AlphaFoldDB" id="D2VBB4"/>
<dbReference type="OMA" id="WSTEEIC"/>
<reference evidence="2 3" key="1">
    <citation type="journal article" date="2010" name="Cell">
        <title>The genome of Naegleria gruberi illuminates early eukaryotic versatility.</title>
        <authorList>
            <person name="Fritz-Laylin L.K."/>
            <person name="Prochnik S.E."/>
            <person name="Ginger M.L."/>
            <person name="Dacks J.B."/>
            <person name="Carpenter M.L."/>
            <person name="Field M.C."/>
            <person name="Kuo A."/>
            <person name="Paredez A."/>
            <person name="Chapman J."/>
            <person name="Pham J."/>
            <person name="Shu S."/>
            <person name="Neupane R."/>
            <person name="Cipriano M."/>
            <person name="Mancuso J."/>
            <person name="Tu H."/>
            <person name="Salamov A."/>
            <person name="Lindquist E."/>
            <person name="Shapiro H."/>
            <person name="Lucas S."/>
            <person name="Grigoriev I.V."/>
            <person name="Cande W.Z."/>
            <person name="Fulton C."/>
            <person name="Rokhsar D.S."/>
            <person name="Dawson S.C."/>
        </authorList>
    </citation>
    <scope>NUCLEOTIDE SEQUENCE [LARGE SCALE GENOMIC DNA]</scope>
    <source>
        <strain evidence="2 3">NEG-M</strain>
    </source>
</reference>
<dbReference type="VEuPathDB" id="AmoebaDB:NAEGRDRAFT_66156"/>
<keyword evidence="3" id="KW-1185">Reference proteome</keyword>
<evidence type="ECO:0000313" key="3">
    <source>
        <dbReference type="Proteomes" id="UP000006671"/>
    </source>
</evidence>
<gene>
    <name evidence="2" type="ORF">NAEGRDRAFT_66156</name>
</gene>
<sequence>MSTKDESESPQISEENTASPQATNSTYQRRIESLHQEHNNGIKNYLITLDPAEYKCWSTEEICALLVSSKCLVLEDVQPLLQAKFRGGSIDNIIIDIKQKAGNLEAIYEIEHRSFPSVPIDTLKSVVNWINFNLIPNLYHKWSVAQVKELLCSNGGLSEQEYLPLCEISGQDLVKIVPYVIDCQHVYIREKKIELSPKACKRIISTQFHTFPIENLLFQYDIAGQENRLLRLKKLGIVCYDKKMLGCVHDLLILLEKLEIAIQEYEKRKTSSISVFNEQMDKLGLSKSDSYIYLYPKLDFEDEDEETSFSCEHVVCSFAPTFPYNKYEDRETYLKRRNVLTFTEPPGTGKTHSAFHLTSCGRMVIPVSPKHISRLFQQLSFCGDSRFDLDRITQKFTEFYHRLGCFLIKYAELTVWILDEVQCIDYECGLKVPRRDAESGDGSLLTLLVSWLRLKGAVVLTTTNFSAVKGKIERLISSDTGKEVLEKCSYEFKLLPLLNPKQVIEFLRYFITVDSRRLWVYVSFFLQGTIRNVESFLQKLYFKASEEKAAGLGDDFILSVLHSFCRDKVSLKLSRKEEMGSTFPNFEYIFYKLAIAGEVNLQELNLTEEQCELTKFLICNGVSFIYMQESYTYKLSSCLEKGRMLNYVFDKFTKKNWVAEIFTILVNNKNSTSQDISLLAEVFLVDILINHFGSLIAPLVKGSYVDSYELLAKHYFEDPQSSTIDKDNVKMSSLMIEYLAVQTKSKYDTICQFLSRTGQFAEIDILGILSTKDSKNCLPSAIPLTVAISRSNDNQSKKLKKDFASSMYRNNSTKRKSVRMLFHPNCSYSKSLNDRITEGTFNNETEKVTIKQVLTDYSVITGDDQCVIEISSGIEKQWPEWKPFMDSWRKLFVENQ</sequence>
<dbReference type="KEGG" id="ngr:NAEGRDRAFT_66156"/>
<accession>D2VBB4</accession>
<dbReference type="OrthoDB" id="10681191at2759"/>
<protein>
    <submittedName>
        <fullName evidence="2">Predicted protein</fullName>
    </submittedName>
</protein>
<proteinExistence type="predicted"/>
<evidence type="ECO:0000313" key="2">
    <source>
        <dbReference type="EMBL" id="EFC45768.1"/>
    </source>
</evidence>
<dbReference type="Proteomes" id="UP000006671">
    <property type="component" value="Unassembled WGS sequence"/>
</dbReference>